<gene>
    <name evidence="1" type="ORF">PV06_11093</name>
</gene>
<dbReference type="RefSeq" id="XP_016256891.1">
    <property type="nucleotide sequence ID" value="XM_016412710.1"/>
</dbReference>
<dbReference type="GeneID" id="27363167"/>
<protein>
    <recommendedName>
        <fullName evidence="3">AB hydrolase-1 domain-containing protein</fullName>
    </recommendedName>
</protein>
<dbReference type="Proteomes" id="UP000053342">
    <property type="component" value="Unassembled WGS sequence"/>
</dbReference>
<dbReference type="EMBL" id="KN847350">
    <property type="protein sequence ID" value="KIW36675.1"/>
    <property type="molecule type" value="Genomic_DNA"/>
</dbReference>
<reference evidence="1 2" key="1">
    <citation type="submission" date="2015-01" db="EMBL/GenBank/DDBJ databases">
        <title>The Genome Sequence of Exophiala oligosperma CBS72588.</title>
        <authorList>
            <consortium name="The Broad Institute Genomics Platform"/>
            <person name="Cuomo C."/>
            <person name="de Hoog S."/>
            <person name="Gorbushina A."/>
            <person name="Stielow B."/>
            <person name="Teixiera M."/>
            <person name="Abouelleil A."/>
            <person name="Chapman S.B."/>
            <person name="Priest M."/>
            <person name="Young S.K."/>
            <person name="Wortman J."/>
            <person name="Nusbaum C."/>
            <person name="Birren B."/>
        </authorList>
    </citation>
    <scope>NUCLEOTIDE SEQUENCE [LARGE SCALE GENOMIC DNA]</scope>
    <source>
        <strain evidence="1 2">CBS 72588</strain>
    </source>
</reference>
<proteinExistence type="predicted"/>
<sequence>MLLLTSLLCIFVVDILTHFYMRLHHFHHYRASHRHFFDVFPLRPQSLLETRQSPAKNLTYWYRPHTSRAKSPIVFLHGIGVGLYPYMEYLKELNQGYREEDGVIGILAVEMLPISSRITSPLPRKQEMCQQLQSILKHHGFQRFVLVSHSYGSVIATHLLKTPELASMITSLILVDPVSILLHQPDVAYNFIVRRPKRANEWLLWYFGSKDMGVAHTLSRTFFWSENILWKNELLNHHATVFLAGKDSIINAPLVYEYLQATGGGEDNKIKTRRISFHSDDIPADYDFETAVLEKHADDDRLNVVWCPNLDHGQIFDLQPWRKQLVEDTLAHARRDFSVQCKEHDTFL</sequence>
<dbReference type="InterPro" id="IPR029058">
    <property type="entry name" value="AB_hydrolase_fold"/>
</dbReference>
<dbReference type="Gene3D" id="3.40.50.1820">
    <property type="entry name" value="alpha/beta hydrolase"/>
    <property type="match status" value="1"/>
</dbReference>
<evidence type="ECO:0000313" key="1">
    <source>
        <dbReference type="EMBL" id="KIW36675.1"/>
    </source>
</evidence>
<dbReference type="PANTHER" id="PTHR37471:SF1">
    <property type="entry name" value="AB HYDROLASE-1 DOMAIN-CONTAINING PROTEIN"/>
    <property type="match status" value="1"/>
</dbReference>
<dbReference type="HOGENOM" id="CLU_027502_0_0_1"/>
<keyword evidence="2" id="KW-1185">Reference proteome</keyword>
<dbReference type="AlphaFoldDB" id="A0A0D2D335"/>
<evidence type="ECO:0000313" key="2">
    <source>
        <dbReference type="Proteomes" id="UP000053342"/>
    </source>
</evidence>
<dbReference type="SUPFAM" id="SSF53474">
    <property type="entry name" value="alpha/beta-Hydrolases"/>
    <property type="match status" value="1"/>
</dbReference>
<accession>A0A0D2D335</accession>
<dbReference type="VEuPathDB" id="FungiDB:PV06_11093"/>
<dbReference type="STRING" id="215243.A0A0D2D335"/>
<dbReference type="PANTHER" id="PTHR37471">
    <property type="entry name" value="UNNAMED PRODUCT"/>
    <property type="match status" value="1"/>
</dbReference>
<evidence type="ECO:0008006" key="3">
    <source>
        <dbReference type="Google" id="ProtNLM"/>
    </source>
</evidence>
<name>A0A0D2D335_9EURO</name>
<dbReference type="OrthoDB" id="6431331at2759"/>
<organism evidence="1 2">
    <name type="scientific">Exophiala oligosperma</name>
    <dbReference type="NCBI Taxonomy" id="215243"/>
    <lineage>
        <taxon>Eukaryota</taxon>
        <taxon>Fungi</taxon>
        <taxon>Dikarya</taxon>
        <taxon>Ascomycota</taxon>
        <taxon>Pezizomycotina</taxon>
        <taxon>Eurotiomycetes</taxon>
        <taxon>Chaetothyriomycetidae</taxon>
        <taxon>Chaetothyriales</taxon>
        <taxon>Herpotrichiellaceae</taxon>
        <taxon>Exophiala</taxon>
    </lineage>
</organism>